<keyword evidence="1" id="KW-0732">Signal</keyword>
<dbReference type="InterPro" id="IPR011641">
    <property type="entry name" value="Tyr-kin_ephrin_A/B_rcpt-like"/>
</dbReference>
<sequence length="234" mass="23540">MNNKITSILIAVCLFQIVLANPCAICTYSTDGTDATTCNPCPQNTCTPAAGTKGNDNTVCIAQLCPQGTSSATGFDTDGKGAGCTSCLAGNYSGVGSKTCTPCPAGTYSSADKSASCQHCDIGTYSTPGSVKCSITTKQCPAGYSGLNAGYDTDGNGAGCTKCEINNWSNQGASQCSPCINNRTSPAGSTSVTACACPQGTTGPNDGISLCKPSSSSSNILQIALVFISLIVFF</sequence>
<gene>
    <name evidence="3" type="ORF">TTHERM_01125110</name>
</gene>
<dbReference type="GeneID" id="7836745"/>
<dbReference type="Gene3D" id="2.10.50.10">
    <property type="entry name" value="Tumor Necrosis Factor Receptor, subunit A, domain 2"/>
    <property type="match status" value="1"/>
</dbReference>
<name>Q22B32_TETTS</name>
<dbReference type="OrthoDB" id="189446at2759"/>
<feature type="chain" id="PRO_5004200566" description="Tyrosine-protein kinase ephrin type A/B receptor-like domain-containing protein" evidence="1">
    <location>
        <begin position="21"/>
        <end position="234"/>
    </location>
</feature>
<reference evidence="4" key="1">
    <citation type="journal article" date="2006" name="PLoS Biol.">
        <title>Macronuclear genome sequence of the ciliate Tetrahymena thermophila, a model eukaryote.</title>
        <authorList>
            <person name="Eisen J.A."/>
            <person name="Coyne R.S."/>
            <person name="Wu M."/>
            <person name="Wu D."/>
            <person name="Thiagarajan M."/>
            <person name="Wortman J.R."/>
            <person name="Badger J.H."/>
            <person name="Ren Q."/>
            <person name="Amedeo P."/>
            <person name="Jones K.M."/>
            <person name="Tallon L.J."/>
            <person name="Delcher A.L."/>
            <person name="Salzberg S.L."/>
            <person name="Silva J.C."/>
            <person name="Haas B.J."/>
            <person name="Majoros W.H."/>
            <person name="Farzad M."/>
            <person name="Carlton J.M."/>
            <person name="Smith R.K. Jr."/>
            <person name="Garg J."/>
            <person name="Pearlman R.E."/>
            <person name="Karrer K.M."/>
            <person name="Sun L."/>
            <person name="Manning G."/>
            <person name="Elde N.C."/>
            <person name="Turkewitz A.P."/>
            <person name="Asai D.J."/>
            <person name="Wilkes D.E."/>
            <person name="Wang Y."/>
            <person name="Cai H."/>
            <person name="Collins K."/>
            <person name="Stewart B.A."/>
            <person name="Lee S.R."/>
            <person name="Wilamowska K."/>
            <person name="Weinberg Z."/>
            <person name="Ruzzo W.L."/>
            <person name="Wloga D."/>
            <person name="Gaertig J."/>
            <person name="Frankel J."/>
            <person name="Tsao C.-C."/>
            <person name="Gorovsky M.A."/>
            <person name="Keeling P.J."/>
            <person name="Waller R.F."/>
            <person name="Patron N.J."/>
            <person name="Cherry J.M."/>
            <person name="Stover N.A."/>
            <person name="Krieger C.J."/>
            <person name="del Toro C."/>
            <person name="Ryder H.F."/>
            <person name="Williamson S.C."/>
            <person name="Barbeau R.A."/>
            <person name="Hamilton E.P."/>
            <person name="Orias E."/>
        </authorList>
    </citation>
    <scope>NUCLEOTIDE SEQUENCE [LARGE SCALE GENOMIC DNA]</scope>
    <source>
        <strain evidence="4">SB210</strain>
    </source>
</reference>
<protein>
    <recommendedName>
        <fullName evidence="2">Tyrosine-protein kinase ephrin type A/B receptor-like domain-containing protein</fullName>
    </recommendedName>
</protein>
<dbReference type="SMART" id="SM01411">
    <property type="entry name" value="Ephrin_rec_like"/>
    <property type="match status" value="3"/>
</dbReference>
<accession>Q22B32</accession>
<keyword evidence="4" id="KW-1185">Reference proteome</keyword>
<dbReference type="AlphaFoldDB" id="Q22B32"/>
<feature type="domain" description="Tyrosine-protein kinase ephrin type A/B receptor-like" evidence="2">
    <location>
        <begin position="90"/>
        <end position="126"/>
    </location>
</feature>
<evidence type="ECO:0000313" key="3">
    <source>
        <dbReference type="EMBL" id="EAR82476.1"/>
    </source>
</evidence>
<dbReference type="InParanoid" id="Q22B32"/>
<dbReference type="OMA" id="CEINNWS"/>
<proteinExistence type="predicted"/>
<feature type="signal peptide" evidence="1">
    <location>
        <begin position="1"/>
        <end position="20"/>
    </location>
</feature>
<dbReference type="HOGENOM" id="CLU_058151_0_0_1"/>
<organism evidence="3 4">
    <name type="scientific">Tetrahymena thermophila (strain SB210)</name>
    <dbReference type="NCBI Taxonomy" id="312017"/>
    <lineage>
        <taxon>Eukaryota</taxon>
        <taxon>Sar</taxon>
        <taxon>Alveolata</taxon>
        <taxon>Ciliophora</taxon>
        <taxon>Intramacronucleata</taxon>
        <taxon>Oligohymenophorea</taxon>
        <taxon>Hymenostomatida</taxon>
        <taxon>Tetrahymenina</taxon>
        <taxon>Tetrahymenidae</taxon>
        <taxon>Tetrahymena</taxon>
    </lineage>
</organism>
<dbReference type="EMBL" id="GG662450">
    <property type="protein sequence ID" value="EAR82476.1"/>
    <property type="molecule type" value="Genomic_DNA"/>
</dbReference>
<dbReference type="RefSeq" id="XP_001030139.1">
    <property type="nucleotide sequence ID" value="XM_001030139.1"/>
</dbReference>
<evidence type="ECO:0000313" key="4">
    <source>
        <dbReference type="Proteomes" id="UP000009168"/>
    </source>
</evidence>
<dbReference type="KEGG" id="tet:TTHERM_01125110"/>
<dbReference type="InterPro" id="IPR009030">
    <property type="entry name" value="Growth_fac_rcpt_cys_sf"/>
</dbReference>
<dbReference type="STRING" id="312017.Q22B32"/>
<dbReference type="SUPFAM" id="SSF57184">
    <property type="entry name" value="Growth factor receptor domain"/>
    <property type="match status" value="1"/>
</dbReference>
<evidence type="ECO:0000259" key="2">
    <source>
        <dbReference type="Pfam" id="PF07699"/>
    </source>
</evidence>
<dbReference type="Pfam" id="PF07699">
    <property type="entry name" value="Ephrin_rec_like"/>
    <property type="match status" value="1"/>
</dbReference>
<evidence type="ECO:0000256" key="1">
    <source>
        <dbReference type="SAM" id="SignalP"/>
    </source>
</evidence>
<dbReference type="Proteomes" id="UP000009168">
    <property type="component" value="Unassembled WGS sequence"/>
</dbReference>